<dbReference type="EMBL" id="QZCH01000024">
    <property type="protein sequence ID" value="RJG41843.1"/>
    <property type="molecule type" value="Genomic_DNA"/>
</dbReference>
<dbReference type="RefSeq" id="WP_119911766.1">
    <property type="nucleotide sequence ID" value="NZ_QZCH01000024.1"/>
</dbReference>
<organism evidence="2 3">
    <name type="scientific">Motilimonas pumila</name>
    <dbReference type="NCBI Taxonomy" id="2303987"/>
    <lineage>
        <taxon>Bacteria</taxon>
        <taxon>Pseudomonadati</taxon>
        <taxon>Pseudomonadota</taxon>
        <taxon>Gammaproteobacteria</taxon>
        <taxon>Alteromonadales</taxon>
        <taxon>Alteromonadales genera incertae sedis</taxon>
        <taxon>Motilimonas</taxon>
    </lineage>
</organism>
<dbReference type="Proteomes" id="UP000283255">
    <property type="component" value="Unassembled WGS sequence"/>
</dbReference>
<evidence type="ECO:0000256" key="1">
    <source>
        <dbReference type="SAM" id="Phobius"/>
    </source>
</evidence>
<feature type="transmembrane region" description="Helical" evidence="1">
    <location>
        <begin position="134"/>
        <end position="162"/>
    </location>
</feature>
<keyword evidence="3" id="KW-1185">Reference proteome</keyword>
<keyword evidence="1" id="KW-1133">Transmembrane helix</keyword>
<evidence type="ECO:0000313" key="2">
    <source>
        <dbReference type="EMBL" id="RJG41843.1"/>
    </source>
</evidence>
<dbReference type="AlphaFoldDB" id="A0A418YBJ1"/>
<gene>
    <name evidence="2" type="ORF">D1Z90_15835</name>
</gene>
<comment type="caution">
    <text evidence="2">The sequence shown here is derived from an EMBL/GenBank/DDBJ whole genome shotgun (WGS) entry which is preliminary data.</text>
</comment>
<evidence type="ECO:0000313" key="3">
    <source>
        <dbReference type="Proteomes" id="UP000283255"/>
    </source>
</evidence>
<sequence>MQPFIYDNTAYRSEQARDLHLNKPSHRAAVLNKKPVLHDVFPANALNSHEIETLAYDEEQETLTIASDAPDRMDAEVIRHPTFGRANDKILFVLMFGSVAAIKIAFIAFIIFFFSAVFTAIIRESLSFKESFSMYFFAGGFYIIIPCIISAIICTPILPYYIKKVAKKARPLHEINRGTGRVKLWCKKTHQLLYDVAFEDCVLETINIFTHQGITDYHQVFLRCNNAPKLKIDVAFFGDNKEGEDVTAIWNFVQRYMDTSRPLPDVPCFEMTRHLDPASAAHDIKTQRNPRYWRDMDFATLYQKRREFKAAVRKLPKFR</sequence>
<feature type="transmembrane region" description="Helical" evidence="1">
    <location>
        <begin position="90"/>
        <end position="122"/>
    </location>
</feature>
<keyword evidence="1" id="KW-0812">Transmembrane</keyword>
<proteinExistence type="predicted"/>
<reference evidence="2 3" key="1">
    <citation type="submission" date="2018-09" db="EMBL/GenBank/DDBJ databases">
        <authorList>
            <person name="Wang F."/>
        </authorList>
    </citation>
    <scope>NUCLEOTIDE SEQUENCE [LARGE SCALE GENOMIC DNA]</scope>
    <source>
        <strain evidence="2 3">PLHSC7-2</strain>
    </source>
</reference>
<keyword evidence="1" id="KW-0472">Membrane</keyword>
<name>A0A418YBJ1_9GAMM</name>
<protein>
    <submittedName>
        <fullName evidence="2">Uncharacterized protein</fullName>
    </submittedName>
</protein>
<accession>A0A418YBJ1</accession>
<reference evidence="2 3" key="2">
    <citation type="submission" date="2019-01" db="EMBL/GenBank/DDBJ databases">
        <title>Motilimonas pumilus sp. nov., isolated from the gut of sea cucumber (Apostichopus japonicus).</title>
        <authorList>
            <person name="Wang F.-Q."/>
            <person name="Ren L.-H."/>
            <person name="Lin Y.-W."/>
            <person name="Sun G.-H."/>
            <person name="Du Z.-J."/>
            <person name="Zhao J.-X."/>
            <person name="Liu X.-J."/>
            <person name="Liu L.-J."/>
        </authorList>
    </citation>
    <scope>NUCLEOTIDE SEQUENCE [LARGE SCALE GENOMIC DNA]</scope>
    <source>
        <strain evidence="2 3">PLHSC7-2</strain>
    </source>
</reference>
<dbReference type="OrthoDB" id="6160351at2"/>